<proteinExistence type="predicted"/>
<dbReference type="InterPro" id="IPR029052">
    <property type="entry name" value="Metallo-depent_PP-like"/>
</dbReference>
<dbReference type="Pfam" id="PF00149">
    <property type="entry name" value="Metallophos"/>
    <property type="match status" value="1"/>
</dbReference>
<reference evidence="2 3" key="1">
    <citation type="submission" date="2013-04" db="EMBL/GenBank/DDBJ databases">
        <title>The Genome Sequence of Parabacteroides gordonii DSM 23371.</title>
        <authorList>
            <consortium name="The Broad Institute Genomics Platform"/>
            <person name="Earl A."/>
            <person name="Ward D."/>
            <person name="Feldgarden M."/>
            <person name="Gevers D."/>
            <person name="Martens E."/>
            <person name="Sakamoto M."/>
            <person name="Benno Y."/>
            <person name="Suzuki N."/>
            <person name="Matsunaga N."/>
            <person name="Koshihara K."/>
            <person name="Seki M."/>
            <person name="Komiya H."/>
            <person name="Walker B."/>
            <person name="Young S."/>
            <person name="Zeng Q."/>
            <person name="Gargeya S."/>
            <person name="Fitzgerald M."/>
            <person name="Haas B."/>
            <person name="Abouelleil A."/>
            <person name="Allen A.W."/>
            <person name="Alvarado L."/>
            <person name="Arachchi H.M."/>
            <person name="Berlin A.M."/>
            <person name="Chapman S.B."/>
            <person name="Gainer-Dewar J."/>
            <person name="Goldberg J."/>
            <person name="Griggs A."/>
            <person name="Gujja S."/>
            <person name="Hansen M."/>
            <person name="Howarth C."/>
            <person name="Imamovic A."/>
            <person name="Ireland A."/>
            <person name="Larimer J."/>
            <person name="McCowan C."/>
            <person name="Murphy C."/>
            <person name="Pearson M."/>
            <person name="Poon T.W."/>
            <person name="Priest M."/>
            <person name="Roberts A."/>
            <person name="Saif S."/>
            <person name="Shea T."/>
            <person name="Sisk P."/>
            <person name="Sykes S."/>
            <person name="Wortman J."/>
            <person name="Nusbaum C."/>
            <person name="Birren B."/>
        </authorList>
    </citation>
    <scope>NUCLEOTIDE SEQUENCE [LARGE SCALE GENOMIC DNA]</scope>
    <source>
        <strain evidence="2 3">MS-1</strain>
    </source>
</reference>
<comment type="caution">
    <text evidence="2">The sequence shown here is derived from an EMBL/GenBank/DDBJ whole genome shotgun (WGS) entry which is preliminary data.</text>
</comment>
<evidence type="ECO:0000313" key="3">
    <source>
        <dbReference type="Proteomes" id="UP000033035"/>
    </source>
</evidence>
<feature type="domain" description="Calcineurin-like phosphoesterase" evidence="1">
    <location>
        <begin position="69"/>
        <end position="256"/>
    </location>
</feature>
<dbReference type="EMBL" id="AQHW01000002">
    <property type="protein sequence ID" value="KKB60611.1"/>
    <property type="molecule type" value="Genomic_DNA"/>
</dbReference>
<dbReference type="GO" id="GO:0016787">
    <property type="term" value="F:hydrolase activity"/>
    <property type="evidence" value="ECO:0007669"/>
    <property type="project" value="InterPro"/>
</dbReference>
<dbReference type="AlphaFoldDB" id="A0A0F5JS13"/>
<dbReference type="SUPFAM" id="SSF56300">
    <property type="entry name" value="Metallo-dependent phosphatases"/>
    <property type="match status" value="1"/>
</dbReference>
<dbReference type="PROSITE" id="PS51257">
    <property type="entry name" value="PROKAR_LIPOPROTEIN"/>
    <property type="match status" value="1"/>
</dbReference>
<dbReference type="PANTHER" id="PTHR31302:SF0">
    <property type="entry name" value="TRANSMEMBRANE PROTEIN WITH METALLOPHOSPHOESTERASE DOMAIN"/>
    <property type="match status" value="1"/>
</dbReference>
<gene>
    <name evidence="2" type="ORF">HMPREF1536_00492</name>
</gene>
<dbReference type="HOGENOM" id="CLU_663356_0_0_10"/>
<dbReference type="InterPro" id="IPR004843">
    <property type="entry name" value="Calcineurin-like_PHP"/>
</dbReference>
<dbReference type="Proteomes" id="UP000033035">
    <property type="component" value="Unassembled WGS sequence"/>
</dbReference>
<keyword evidence="3" id="KW-1185">Reference proteome</keyword>
<accession>A0A0F5JS13</accession>
<protein>
    <recommendedName>
        <fullName evidence="1">Calcineurin-like phosphoesterase domain-containing protein</fullName>
    </recommendedName>
</protein>
<sequence>MKNTLFKLVCNSMIYLFIFTGCGDQEKDLPPKLLRSSTNAYFYIQNNNDAIKRVHSIMYNDTTQEYERFKIVHISDSHLSSISTSNNYIYPENLIESVKFANQSQLKINAIVATGDFISNEKKGNAILFLKSFMKYYSANNNVPSFLCTGNHDSNIIKQFPNDFLSRKEINSILFKNHTGRNYYYADVKNPQGGFFRFISLDMLDQPSNEYNTMFYAYFSQEQIDWLGNIALKENMTDKHNIIILEHYPFQKYSPDAKTYLCDGDFVHPWNMIPEIIEAYRSRTTVKKSFKNKISAGKDIHVDFNFTTTKGEFVCYLGGHDHCTAHFNIKELENRNHNLLPQKMILCTNQAPSEAGRVYNRVIREENSLTSNSFCIYAIDTQERNIYMTFFGAYQPSDKTDYSDIQCIPY</sequence>
<dbReference type="PANTHER" id="PTHR31302">
    <property type="entry name" value="TRANSMEMBRANE PROTEIN WITH METALLOPHOSPHOESTERASE DOMAIN-RELATED"/>
    <property type="match status" value="1"/>
</dbReference>
<dbReference type="STRING" id="1203610.HMPREF1536_00492"/>
<evidence type="ECO:0000313" key="2">
    <source>
        <dbReference type="EMBL" id="KKB60611.1"/>
    </source>
</evidence>
<name>A0A0F5JS13_9BACT</name>
<dbReference type="InterPro" id="IPR051158">
    <property type="entry name" value="Metallophosphoesterase_sf"/>
</dbReference>
<dbReference type="PATRIC" id="fig|1203610.3.peg.511"/>
<evidence type="ECO:0000259" key="1">
    <source>
        <dbReference type="Pfam" id="PF00149"/>
    </source>
</evidence>
<organism evidence="2 3">
    <name type="scientific">Parabacteroides gordonii MS-1 = DSM 23371</name>
    <dbReference type="NCBI Taxonomy" id="1203610"/>
    <lineage>
        <taxon>Bacteria</taxon>
        <taxon>Pseudomonadati</taxon>
        <taxon>Bacteroidota</taxon>
        <taxon>Bacteroidia</taxon>
        <taxon>Bacteroidales</taxon>
        <taxon>Tannerellaceae</taxon>
        <taxon>Parabacteroides</taxon>
    </lineage>
</organism>
<dbReference type="RefSeq" id="WP_028728556.1">
    <property type="nucleotide sequence ID" value="NZ_AUAE01000032.1"/>
</dbReference>
<dbReference type="Gene3D" id="3.60.21.10">
    <property type="match status" value="1"/>
</dbReference>